<evidence type="ECO:0000256" key="1">
    <source>
        <dbReference type="ARBA" id="ARBA00004123"/>
    </source>
</evidence>
<proteinExistence type="predicted"/>
<protein>
    <recommendedName>
        <fullName evidence="4">Xylanolytic transcriptional activator regulatory domain-containing protein</fullName>
    </recommendedName>
</protein>
<dbReference type="OMA" id="VQHDLMR"/>
<dbReference type="SMART" id="SM00906">
    <property type="entry name" value="Fungal_trans"/>
    <property type="match status" value="1"/>
</dbReference>
<evidence type="ECO:0000313" key="5">
    <source>
        <dbReference type="EMBL" id="EON66753.1"/>
    </source>
</evidence>
<dbReference type="RefSeq" id="XP_007782070.1">
    <property type="nucleotide sequence ID" value="XM_007783880.1"/>
</dbReference>
<sequence>MYSNVCKTPITLDEMVKAKEISSREQSTISLGTYSDQEQEFELGSTSSPSDFLDQVGYSAVNDNAFVNLQKSLQYGNEVPAATAKSAGFLLCASRKDKYWNLAKQLPPHSVAMELVGCFFSEVNWYLTVLEQYYFNKLLNSWHDLSFALAEQADPKDLSRDLQYFPALLFQVLAMALQFLPPNTKSAEVLQLEDPTACDRLSQRYSNLGLRIMALLGRHDSTIVAVQHDLMRAAWLKCFSRGTEAWYSVGNAVRQAQGIGLHLQSEVRQAEGGDVEDTLVRLWYDEYKRRLWVTLFVWDSHMAQIMGRARTINVDDCTIKTPLDCNIPENPAKTVPTVASGRDAPSSYTPQLFNYGLGQLIHKTLSSGAGKPHVKDYNVVKTLHDQVISLLDALPPVMRPENPDTSWDSTCPNLPKQRQQILSFANSFLMALHRPHVAAHSASRQAAVQAALDTLESQQRLFDMMSRHHYKLYSLSCLTIDAGVFLSAMAIEHPPMNYDVLGQTQRALQQAIGRLSLMQERSAMARSGVQVFTHCYRMIQERFRMDYGLVDHEASVAIPAQLGEAEQVNYLSEGDHTHKPQFPVHYFQSTPSDSGNASTAPVSQPTSSDVFPYPTDFNATVWLEPLACSADTSLDNSLDASFWMEPLGPNVDADVDAPAGHSVWDPLLSYGPD</sequence>
<reference evidence="6" key="1">
    <citation type="submission" date="2012-06" db="EMBL/GenBank/DDBJ databases">
        <title>The genome sequence of Coniosporium apollinis CBS 100218.</title>
        <authorList>
            <consortium name="The Broad Institute Genome Sequencing Platform"/>
            <person name="Cuomo C."/>
            <person name="Gorbushina A."/>
            <person name="Noack S."/>
            <person name="Walker B."/>
            <person name="Young S.K."/>
            <person name="Zeng Q."/>
            <person name="Gargeya S."/>
            <person name="Fitzgerald M."/>
            <person name="Haas B."/>
            <person name="Abouelleil A."/>
            <person name="Alvarado L."/>
            <person name="Arachchi H.M."/>
            <person name="Berlin A.M."/>
            <person name="Chapman S.B."/>
            <person name="Goldberg J."/>
            <person name="Griggs A."/>
            <person name="Gujja S."/>
            <person name="Hansen M."/>
            <person name="Howarth C."/>
            <person name="Imamovic A."/>
            <person name="Larimer J."/>
            <person name="McCowan C."/>
            <person name="Montmayeur A."/>
            <person name="Murphy C."/>
            <person name="Neiman D."/>
            <person name="Pearson M."/>
            <person name="Priest M."/>
            <person name="Roberts A."/>
            <person name="Saif S."/>
            <person name="Shea T."/>
            <person name="Sisk P."/>
            <person name="Sykes S."/>
            <person name="Wortman J."/>
            <person name="Nusbaum C."/>
            <person name="Birren B."/>
        </authorList>
    </citation>
    <scope>NUCLEOTIDE SEQUENCE [LARGE SCALE GENOMIC DNA]</scope>
    <source>
        <strain evidence="6">CBS 100218</strain>
    </source>
</reference>
<evidence type="ECO:0000256" key="2">
    <source>
        <dbReference type="ARBA" id="ARBA00023242"/>
    </source>
</evidence>
<accession>R7YY22</accession>
<evidence type="ECO:0000313" key="6">
    <source>
        <dbReference type="Proteomes" id="UP000016924"/>
    </source>
</evidence>
<dbReference type="Proteomes" id="UP000016924">
    <property type="component" value="Unassembled WGS sequence"/>
</dbReference>
<comment type="subcellular location">
    <subcellularLocation>
        <location evidence="1">Nucleus</location>
    </subcellularLocation>
</comment>
<evidence type="ECO:0000256" key="3">
    <source>
        <dbReference type="SAM" id="MobiDB-lite"/>
    </source>
</evidence>
<dbReference type="GO" id="GO:0006351">
    <property type="term" value="P:DNA-templated transcription"/>
    <property type="evidence" value="ECO:0007669"/>
    <property type="project" value="InterPro"/>
</dbReference>
<dbReference type="InterPro" id="IPR050613">
    <property type="entry name" value="Sec_Metabolite_Reg"/>
</dbReference>
<feature type="domain" description="Xylanolytic transcriptional activator regulatory" evidence="4">
    <location>
        <begin position="245"/>
        <end position="330"/>
    </location>
</feature>
<dbReference type="Pfam" id="PF04082">
    <property type="entry name" value="Fungal_trans"/>
    <property type="match status" value="1"/>
</dbReference>
<dbReference type="EMBL" id="JH767582">
    <property type="protein sequence ID" value="EON66753.1"/>
    <property type="molecule type" value="Genomic_DNA"/>
</dbReference>
<dbReference type="OrthoDB" id="5344325at2759"/>
<organism evidence="5 6">
    <name type="scientific">Coniosporium apollinis (strain CBS 100218)</name>
    <name type="common">Rock-inhabiting black yeast</name>
    <dbReference type="NCBI Taxonomy" id="1168221"/>
    <lineage>
        <taxon>Eukaryota</taxon>
        <taxon>Fungi</taxon>
        <taxon>Dikarya</taxon>
        <taxon>Ascomycota</taxon>
        <taxon>Pezizomycotina</taxon>
        <taxon>Dothideomycetes</taxon>
        <taxon>Dothideomycetes incertae sedis</taxon>
        <taxon>Coniosporium</taxon>
    </lineage>
</organism>
<dbReference type="PANTHER" id="PTHR31001:SF87">
    <property type="entry name" value="COL-21"/>
    <property type="match status" value="1"/>
</dbReference>
<dbReference type="GeneID" id="19903310"/>
<dbReference type="STRING" id="1168221.R7YY22"/>
<dbReference type="HOGENOM" id="CLU_013838_1_0_1"/>
<feature type="region of interest" description="Disordered" evidence="3">
    <location>
        <begin position="588"/>
        <end position="609"/>
    </location>
</feature>
<dbReference type="AlphaFoldDB" id="R7YY22"/>
<dbReference type="InterPro" id="IPR007219">
    <property type="entry name" value="XnlR_reg_dom"/>
</dbReference>
<name>R7YY22_CONA1</name>
<dbReference type="CDD" id="cd12148">
    <property type="entry name" value="fungal_TF_MHR"/>
    <property type="match status" value="1"/>
</dbReference>
<dbReference type="GO" id="GO:0008270">
    <property type="term" value="F:zinc ion binding"/>
    <property type="evidence" value="ECO:0007669"/>
    <property type="project" value="InterPro"/>
</dbReference>
<dbReference type="eggNOG" id="ENOG502QQCV">
    <property type="taxonomic scope" value="Eukaryota"/>
</dbReference>
<keyword evidence="6" id="KW-1185">Reference proteome</keyword>
<gene>
    <name evidence="5" type="ORF">W97_05999</name>
</gene>
<dbReference type="GO" id="GO:0005634">
    <property type="term" value="C:nucleus"/>
    <property type="evidence" value="ECO:0007669"/>
    <property type="project" value="UniProtKB-SubCell"/>
</dbReference>
<dbReference type="GO" id="GO:0003677">
    <property type="term" value="F:DNA binding"/>
    <property type="evidence" value="ECO:0007669"/>
    <property type="project" value="InterPro"/>
</dbReference>
<keyword evidence="2" id="KW-0539">Nucleus</keyword>
<dbReference type="PANTHER" id="PTHR31001">
    <property type="entry name" value="UNCHARACTERIZED TRANSCRIPTIONAL REGULATORY PROTEIN"/>
    <property type="match status" value="1"/>
</dbReference>
<evidence type="ECO:0000259" key="4">
    <source>
        <dbReference type="SMART" id="SM00906"/>
    </source>
</evidence>